<organism evidence="2 3">
    <name type="scientific">Hymenoscyphus albidus</name>
    <dbReference type="NCBI Taxonomy" id="595503"/>
    <lineage>
        <taxon>Eukaryota</taxon>
        <taxon>Fungi</taxon>
        <taxon>Dikarya</taxon>
        <taxon>Ascomycota</taxon>
        <taxon>Pezizomycotina</taxon>
        <taxon>Leotiomycetes</taxon>
        <taxon>Helotiales</taxon>
        <taxon>Helotiaceae</taxon>
        <taxon>Hymenoscyphus</taxon>
    </lineage>
</organism>
<accession>A0A9N9PWK1</accession>
<sequence>MSIWMATVKVHVEPEAFKSGDGDRSANSFSRNAAQPPHMQAVGWTRLQQQQAGAPESAGAGAGAGAETETEAEEAEAEAEAEAVDCARQ</sequence>
<name>A0A9N9PWK1_9HELO</name>
<keyword evidence="3" id="KW-1185">Reference proteome</keyword>
<feature type="compositionally biased region" description="Acidic residues" evidence="1">
    <location>
        <begin position="68"/>
        <end position="83"/>
    </location>
</feature>
<dbReference type="Proteomes" id="UP000701801">
    <property type="component" value="Unassembled WGS sequence"/>
</dbReference>
<feature type="compositionally biased region" description="Basic and acidic residues" evidence="1">
    <location>
        <begin position="14"/>
        <end position="24"/>
    </location>
</feature>
<proteinExistence type="predicted"/>
<evidence type="ECO:0000313" key="2">
    <source>
        <dbReference type="EMBL" id="CAG8970725.1"/>
    </source>
</evidence>
<comment type="caution">
    <text evidence="2">The sequence shown here is derived from an EMBL/GenBank/DDBJ whole genome shotgun (WGS) entry which is preliminary data.</text>
</comment>
<dbReference type="AlphaFoldDB" id="A0A9N9PWK1"/>
<gene>
    <name evidence="2" type="ORF">HYALB_00001507</name>
</gene>
<evidence type="ECO:0000313" key="3">
    <source>
        <dbReference type="Proteomes" id="UP000701801"/>
    </source>
</evidence>
<protein>
    <submittedName>
        <fullName evidence="2">Uncharacterized protein</fullName>
    </submittedName>
</protein>
<reference evidence="2" key="1">
    <citation type="submission" date="2021-07" db="EMBL/GenBank/DDBJ databases">
        <authorList>
            <person name="Durling M."/>
        </authorList>
    </citation>
    <scope>NUCLEOTIDE SEQUENCE</scope>
</reference>
<evidence type="ECO:0000256" key="1">
    <source>
        <dbReference type="SAM" id="MobiDB-lite"/>
    </source>
</evidence>
<feature type="region of interest" description="Disordered" evidence="1">
    <location>
        <begin position="14"/>
        <end position="89"/>
    </location>
</feature>
<dbReference type="EMBL" id="CAJVRM010000002">
    <property type="protein sequence ID" value="CAG8970725.1"/>
    <property type="molecule type" value="Genomic_DNA"/>
</dbReference>